<sequence>MYCNNIGLQIITIRYNKLNTPVEQYECMNTKHLLAAAGLLVVCAAMVFAAGCVTTPNDSDKTPTVEILYTGAGTMPALLATGKIDGYIIWQPFVAVGVEGDVGKIVSYSQNLPPEGMWVEHTCCAFGANSEALKNPDIATSLVALTILGNKYINDYPDKSAELTADWLFSKQDMTYGEITVNSVDVLEASIPTIMFSSKVTNTWLDSNEEFINAQRELGLISGKLLSTTPAQSKDLLYDFGPYESATQQIASGKLTTPAAVKTPISIGYLPSDHDAPLFVLLKDWQYFKDTYNSYLKPTTDKAGKVSEAELFINGEKIADVKFVEGTGGPQLMTLLAQNTIQYAVAGTPPYISAIDMSTGNVGLKILAPIMQEGSGLVASINSPADDWQLFVKWVKDRSAEGNNVVIADPQLGSIQDVQLKAALKDAGITVVTKK</sequence>
<dbReference type="EMBL" id="JAWDKA010000008">
    <property type="protein sequence ID" value="MDV0442287.1"/>
    <property type="molecule type" value="Genomic_DNA"/>
</dbReference>
<organism evidence="2 3">
    <name type="scientific">Methanorbis furvi</name>
    <dbReference type="NCBI Taxonomy" id="3028299"/>
    <lineage>
        <taxon>Archaea</taxon>
        <taxon>Methanobacteriati</taxon>
        <taxon>Methanobacteriota</taxon>
        <taxon>Stenosarchaea group</taxon>
        <taxon>Methanomicrobia</taxon>
        <taxon>Methanomicrobiales</taxon>
        <taxon>Methanocorpusculaceae</taxon>
        <taxon>Methanorbis</taxon>
    </lineage>
</organism>
<proteinExistence type="predicted"/>
<accession>A0AAE4ME41</accession>
<keyword evidence="1" id="KW-0472">Membrane</keyword>
<dbReference type="SUPFAM" id="SSF53850">
    <property type="entry name" value="Periplasmic binding protein-like II"/>
    <property type="match status" value="2"/>
</dbReference>
<keyword evidence="1" id="KW-1133">Transmembrane helix</keyword>
<evidence type="ECO:0000313" key="3">
    <source>
        <dbReference type="Proteomes" id="UP001273136"/>
    </source>
</evidence>
<dbReference type="Gene3D" id="3.40.190.10">
    <property type="entry name" value="Periplasmic binding protein-like II"/>
    <property type="match status" value="2"/>
</dbReference>
<dbReference type="Proteomes" id="UP001273136">
    <property type="component" value="Unassembled WGS sequence"/>
</dbReference>
<keyword evidence="1" id="KW-0812">Transmembrane</keyword>
<evidence type="ECO:0000313" key="2">
    <source>
        <dbReference type="EMBL" id="MDV0442287.1"/>
    </source>
</evidence>
<comment type="caution">
    <text evidence="2">The sequence shown here is derived from an EMBL/GenBank/DDBJ whole genome shotgun (WGS) entry which is preliminary data.</text>
</comment>
<keyword evidence="3" id="KW-1185">Reference proteome</keyword>
<feature type="transmembrane region" description="Helical" evidence="1">
    <location>
        <begin position="33"/>
        <end position="51"/>
    </location>
</feature>
<dbReference type="PANTHER" id="PTHR30024:SF42">
    <property type="entry name" value="ALIPHATIC SULFONATES-BINDING PROTEIN-RELATED"/>
    <property type="match status" value="1"/>
</dbReference>
<protein>
    <recommendedName>
        <fullName evidence="4">ABC transporter substrate-binding protein</fullName>
    </recommendedName>
</protein>
<evidence type="ECO:0008006" key="4">
    <source>
        <dbReference type="Google" id="ProtNLM"/>
    </source>
</evidence>
<dbReference type="AlphaFoldDB" id="A0AAE4ME41"/>
<gene>
    <name evidence="2" type="ORF">McpAg1_15210</name>
</gene>
<dbReference type="PANTHER" id="PTHR30024">
    <property type="entry name" value="ALIPHATIC SULFONATES-BINDING PROTEIN-RELATED"/>
    <property type="match status" value="1"/>
</dbReference>
<name>A0AAE4ME41_9EURY</name>
<dbReference type="Pfam" id="PF13379">
    <property type="entry name" value="NMT1_2"/>
    <property type="match status" value="2"/>
</dbReference>
<evidence type="ECO:0000256" key="1">
    <source>
        <dbReference type="SAM" id="Phobius"/>
    </source>
</evidence>
<reference evidence="2" key="1">
    <citation type="submission" date="2023-06" db="EMBL/GenBank/DDBJ databases">
        <title>Genome sequence of Methancorpusculaceae sp. Ag1.</title>
        <authorList>
            <person name="Protasov E."/>
            <person name="Platt K."/>
            <person name="Poehlein A."/>
            <person name="Daniel R."/>
            <person name="Brune A."/>
        </authorList>
    </citation>
    <scope>NUCLEOTIDE SEQUENCE</scope>
    <source>
        <strain evidence="2">Ag1</strain>
    </source>
</reference>